<keyword evidence="1" id="KW-0805">Transcription regulation</keyword>
<dbReference type="EMBL" id="UGTS01000006">
    <property type="protein sequence ID" value="SUC40442.1"/>
    <property type="molecule type" value="Genomic_DNA"/>
</dbReference>
<gene>
    <name evidence="8" type="primary">lrp_2</name>
    <name evidence="9" type="synonym">lrp_3</name>
    <name evidence="5" type="ORF">AM402_11160</name>
    <name evidence="7" type="ORF">I3679_007100</name>
    <name evidence="8" type="ORF">NCTC10975_03070</name>
    <name evidence="9" type="ORF">NCTC11938_04738</name>
    <name evidence="6" type="ORF">PW210_002487</name>
</gene>
<dbReference type="PANTHER" id="PTHR30154:SF34">
    <property type="entry name" value="TRANSCRIPTIONAL REGULATOR AZLB"/>
    <property type="match status" value="1"/>
</dbReference>
<dbReference type="InterPro" id="IPR011008">
    <property type="entry name" value="Dimeric_a/b-barrel"/>
</dbReference>
<dbReference type="CDD" id="cd00090">
    <property type="entry name" value="HTH_ARSR"/>
    <property type="match status" value="1"/>
</dbReference>
<accession>A0A1Z1SUP2</accession>
<dbReference type="EMBL" id="ABKSPD020000008">
    <property type="protein sequence ID" value="EKW9776650.1"/>
    <property type="molecule type" value="Genomic_DNA"/>
</dbReference>
<dbReference type="GeneID" id="6801502"/>
<reference evidence="11 12" key="2">
    <citation type="submission" date="2018-06" db="EMBL/GenBank/DDBJ databases">
        <authorList>
            <consortium name="Pathogen Informatics"/>
            <person name="Doyle S."/>
        </authorList>
    </citation>
    <scope>NUCLEOTIDE SEQUENCE [LARGE SCALE GENOMIC DNA]</scope>
    <source>
        <strain evidence="8 11">NCTC10975</strain>
        <strain evidence="9 12">NCTC11938</strain>
    </source>
</reference>
<evidence type="ECO:0000313" key="7">
    <source>
        <dbReference type="EMBL" id="MEY2344039.1"/>
    </source>
</evidence>
<dbReference type="SUPFAM" id="SSF46785">
    <property type="entry name" value="Winged helix' DNA-binding domain"/>
    <property type="match status" value="1"/>
</dbReference>
<dbReference type="RefSeq" id="WP_004243182.1">
    <property type="nucleotide sequence ID" value="NZ_ABFCQN020000016.1"/>
</dbReference>
<keyword evidence="3" id="KW-0804">Transcription</keyword>
<dbReference type="EMBL" id="JADQCH020000001">
    <property type="protein sequence ID" value="MEY2344039.1"/>
    <property type="molecule type" value="Genomic_DNA"/>
</dbReference>
<reference evidence="6" key="4">
    <citation type="submission" date="2023-06" db="EMBL/GenBank/DDBJ databases">
        <authorList>
            <consortium name="Clinical and Environmental Microbiology Branch: Whole genome sequencing antimicrobial resistance pathogens in the healthcare setting"/>
        </authorList>
    </citation>
    <scope>NUCLEOTIDE SEQUENCE</scope>
    <source>
        <strain evidence="6">Microbial</strain>
    </source>
</reference>
<dbReference type="EMBL" id="UAUE01000024">
    <property type="protein sequence ID" value="SPY98195.1"/>
    <property type="molecule type" value="Genomic_DNA"/>
</dbReference>
<dbReference type="SUPFAM" id="SSF54909">
    <property type="entry name" value="Dimeric alpha+beta barrel"/>
    <property type="match status" value="1"/>
</dbReference>
<organism evidence="6 13">
    <name type="scientific">Proteus mirabilis</name>
    <dbReference type="NCBI Taxonomy" id="584"/>
    <lineage>
        <taxon>Bacteria</taxon>
        <taxon>Pseudomonadati</taxon>
        <taxon>Pseudomonadota</taxon>
        <taxon>Gammaproteobacteria</taxon>
        <taxon>Enterobacterales</taxon>
        <taxon>Morganellaceae</taxon>
        <taxon>Proteus</taxon>
    </lineage>
</organism>
<evidence type="ECO:0000313" key="8">
    <source>
        <dbReference type="EMBL" id="SPY98195.1"/>
    </source>
</evidence>
<evidence type="ECO:0000313" key="5">
    <source>
        <dbReference type="EMBL" id="ARX34673.1"/>
    </source>
</evidence>
<keyword evidence="2" id="KW-0238">DNA-binding</keyword>
<dbReference type="InterPro" id="IPR019888">
    <property type="entry name" value="Tscrpt_reg_AsnC-like"/>
</dbReference>
<evidence type="ECO:0000313" key="11">
    <source>
        <dbReference type="Proteomes" id="UP000251485"/>
    </source>
</evidence>
<dbReference type="PANTHER" id="PTHR30154">
    <property type="entry name" value="LEUCINE-RESPONSIVE REGULATORY PROTEIN"/>
    <property type="match status" value="1"/>
</dbReference>
<dbReference type="EMBL" id="CP021694">
    <property type="protein sequence ID" value="ARX34673.1"/>
    <property type="molecule type" value="Genomic_DNA"/>
</dbReference>
<dbReference type="Proteomes" id="UP000195540">
    <property type="component" value="Chromosome"/>
</dbReference>
<dbReference type="InterPro" id="IPR036390">
    <property type="entry name" value="WH_DNA-bd_sf"/>
</dbReference>
<dbReference type="InterPro" id="IPR011991">
    <property type="entry name" value="ArsR-like_HTH"/>
</dbReference>
<dbReference type="AlphaFoldDB" id="A0A1Z1SUP2"/>
<dbReference type="GO" id="GO:0005829">
    <property type="term" value="C:cytosol"/>
    <property type="evidence" value="ECO:0007669"/>
    <property type="project" value="TreeGrafter"/>
</dbReference>
<sequence>MSIKLDKIDKHILQVLQRDGKIQNIELAKEVGLSPSPCLRRVRLLEESGVITRYVAVLDGSKVDAGLSLFARIWFRAQDAETIEEFVKAIKVLPEVVECHLMAGECDALIRIVTKDLATYRRFHADYLTQIPSIQSIKTEVPMETVKVSFALPLQ</sequence>
<dbReference type="Proteomes" id="UP001171165">
    <property type="component" value="Unassembled WGS sequence"/>
</dbReference>
<dbReference type="InterPro" id="IPR019887">
    <property type="entry name" value="Tscrpt_reg_AsnC/Lrp_C"/>
</dbReference>
<evidence type="ECO:0000256" key="1">
    <source>
        <dbReference type="ARBA" id="ARBA00023015"/>
    </source>
</evidence>
<name>A0A1Z1SUP2_PROMI</name>
<evidence type="ECO:0000313" key="6">
    <source>
        <dbReference type="EMBL" id="EKW9776650.1"/>
    </source>
</evidence>
<dbReference type="Gene3D" id="3.30.70.920">
    <property type="match status" value="1"/>
</dbReference>
<dbReference type="OrthoDB" id="166264at2"/>
<proteinExistence type="predicted"/>
<evidence type="ECO:0000313" key="12">
    <source>
        <dbReference type="Proteomes" id="UP000254191"/>
    </source>
</evidence>
<evidence type="ECO:0000256" key="3">
    <source>
        <dbReference type="ARBA" id="ARBA00023163"/>
    </source>
</evidence>
<evidence type="ECO:0000313" key="10">
    <source>
        <dbReference type="Proteomes" id="UP000195540"/>
    </source>
</evidence>
<dbReference type="InterPro" id="IPR036388">
    <property type="entry name" value="WH-like_DNA-bd_sf"/>
</dbReference>
<dbReference type="OMA" id="CDALIRI"/>
<dbReference type="Pfam" id="PF13412">
    <property type="entry name" value="HTH_24"/>
    <property type="match status" value="1"/>
</dbReference>
<reference evidence="5 10" key="1">
    <citation type="submission" date="2017-05" db="EMBL/GenBank/DDBJ databases">
        <title>Whole genome sequencing of Proteus mirabilis AR_0155.</title>
        <authorList>
            <person name="Conlan S."/>
            <person name="Thomas P.J."/>
            <person name="Mullikin J."/>
            <person name="Frank K.M."/>
            <person name="Segre J.A."/>
        </authorList>
    </citation>
    <scope>NUCLEOTIDE SEQUENCE [LARGE SCALE GENOMIC DNA]</scope>
    <source>
        <strain evidence="5 10">AR_0155</strain>
    </source>
</reference>
<dbReference type="GO" id="GO:0006355">
    <property type="term" value="P:regulation of DNA-templated transcription"/>
    <property type="evidence" value="ECO:0007669"/>
    <property type="project" value="UniProtKB-ARBA"/>
</dbReference>
<dbReference type="Pfam" id="PF01037">
    <property type="entry name" value="AsnC_trans_reg"/>
    <property type="match status" value="1"/>
</dbReference>
<reference evidence="7" key="3">
    <citation type="submission" date="2021-05" db="EMBL/GenBank/DDBJ databases">
        <title>First report of NDM-5 and VEB-6 producing Proteus mirabilis isolated from blood of a sepsis patient in Kolkata, India.</title>
        <authorList>
            <person name="Halder G."/>
            <person name="Chaudhuri B."/>
            <person name="Dutta S."/>
        </authorList>
    </citation>
    <scope>NUCLEOTIDE SEQUENCE [LARGE SCALE GENOMIC DNA]</scope>
    <source>
        <strain evidence="7">7049</strain>
    </source>
</reference>
<evidence type="ECO:0000256" key="2">
    <source>
        <dbReference type="ARBA" id="ARBA00023125"/>
    </source>
</evidence>
<dbReference type="GO" id="GO:0043200">
    <property type="term" value="P:response to amino acid"/>
    <property type="evidence" value="ECO:0007669"/>
    <property type="project" value="TreeGrafter"/>
</dbReference>
<dbReference type="PROSITE" id="PS50956">
    <property type="entry name" value="HTH_ASNC_2"/>
    <property type="match status" value="1"/>
</dbReference>
<dbReference type="Proteomes" id="UP000251485">
    <property type="component" value="Unassembled WGS sequence"/>
</dbReference>
<dbReference type="PRINTS" id="PR00033">
    <property type="entry name" value="HTHASNC"/>
</dbReference>
<protein>
    <submittedName>
        <fullName evidence="5 6">AsnC family transcriptional regulator</fullName>
    </submittedName>
</protein>
<dbReference type="STRING" id="584.AOUC001_08430"/>
<evidence type="ECO:0000313" key="9">
    <source>
        <dbReference type="EMBL" id="SUC40442.1"/>
    </source>
</evidence>
<feature type="domain" description="HTH asnC-type" evidence="4">
    <location>
        <begin position="5"/>
        <end position="68"/>
    </location>
</feature>
<dbReference type="InterPro" id="IPR000485">
    <property type="entry name" value="AsnC-type_HTH_dom"/>
</dbReference>
<evidence type="ECO:0000313" key="13">
    <source>
        <dbReference type="Proteomes" id="UP001171165"/>
    </source>
</evidence>
<dbReference type="Gene3D" id="1.10.10.10">
    <property type="entry name" value="Winged helix-like DNA-binding domain superfamily/Winged helix DNA-binding domain"/>
    <property type="match status" value="1"/>
</dbReference>
<dbReference type="KEGG" id="pvl:AOB99_09090"/>
<evidence type="ECO:0000259" key="4">
    <source>
        <dbReference type="PROSITE" id="PS50956"/>
    </source>
</evidence>
<dbReference type="GO" id="GO:0043565">
    <property type="term" value="F:sequence-specific DNA binding"/>
    <property type="evidence" value="ECO:0007669"/>
    <property type="project" value="InterPro"/>
</dbReference>
<dbReference type="SMART" id="SM00344">
    <property type="entry name" value="HTH_ASNC"/>
    <property type="match status" value="1"/>
</dbReference>
<dbReference type="Proteomes" id="UP000254191">
    <property type="component" value="Unassembled WGS sequence"/>
</dbReference>